<evidence type="ECO:0000313" key="6">
    <source>
        <dbReference type="EMBL" id="RLJ62772.1"/>
    </source>
</evidence>
<dbReference type="OrthoDB" id="9811352at2"/>
<dbReference type="InterPro" id="IPR013766">
    <property type="entry name" value="Thioredoxin_domain"/>
</dbReference>
<organism evidence="6 7">
    <name type="scientific">Sulfurisoma sediminicola</name>
    <dbReference type="NCBI Taxonomy" id="1381557"/>
    <lineage>
        <taxon>Bacteria</taxon>
        <taxon>Pseudomonadati</taxon>
        <taxon>Pseudomonadota</taxon>
        <taxon>Betaproteobacteria</taxon>
        <taxon>Nitrosomonadales</taxon>
        <taxon>Sterolibacteriaceae</taxon>
        <taxon>Sulfurisoma</taxon>
    </lineage>
</organism>
<evidence type="ECO:0000256" key="4">
    <source>
        <dbReference type="SAM" id="SignalP"/>
    </source>
</evidence>
<keyword evidence="2" id="KW-0201">Cytochrome c-type biogenesis</keyword>
<dbReference type="InterPro" id="IPR050553">
    <property type="entry name" value="Thioredoxin_ResA/DsbE_sf"/>
</dbReference>
<feature type="signal peptide" evidence="4">
    <location>
        <begin position="1"/>
        <end position="22"/>
    </location>
</feature>
<dbReference type="GO" id="GO:0015036">
    <property type="term" value="F:disulfide oxidoreductase activity"/>
    <property type="evidence" value="ECO:0007669"/>
    <property type="project" value="UniProtKB-ARBA"/>
</dbReference>
<dbReference type="CDD" id="cd02966">
    <property type="entry name" value="TlpA_like_family"/>
    <property type="match status" value="1"/>
</dbReference>
<feature type="domain" description="Thioredoxin" evidence="5">
    <location>
        <begin position="24"/>
        <end position="161"/>
    </location>
</feature>
<comment type="subcellular location">
    <subcellularLocation>
        <location evidence="1">Cell envelope</location>
    </subcellularLocation>
</comment>
<reference evidence="6 7" key="1">
    <citation type="submission" date="2018-10" db="EMBL/GenBank/DDBJ databases">
        <title>Genomic Encyclopedia of Type Strains, Phase IV (KMG-IV): sequencing the most valuable type-strain genomes for metagenomic binning, comparative biology and taxonomic classification.</title>
        <authorList>
            <person name="Goeker M."/>
        </authorList>
    </citation>
    <scope>NUCLEOTIDE SEQUENCE [LARGE SCALE GENOMIC DNA]</scope>
    <source>
        <strain evidence="6 7">DSM 26916</strain>
    </source>
</reference>
<evidence type="ECO:0000313" key="7">
    <source>
        <dbReference type="Proteomes" id="UP000268908"/>
    </source>
</evidence>
<keyword evidence="4" id="KW-0732">Signal</keyword>
<comment type="caution">
    <text evidence="6">The sequence shown here is derived from an EMBL/GenBank/DDBJ whole genome shotgun (WGS) entry which is preliminary data.</text>
</comment>
<dbReference type="SUPFAM" id="SSF52833">
    <property type="entry name" value="Thioredoxin-like"/>
    <property type="match status" value="1"/>
</dbReference>
<dbReference type="InterPro" id="IPR013740">
    <property type="entry name" value="Redoxin"/>
</dbReference>
<sequence length="161" mass="18245">MFPQSWRLLYPLLFLLAGAAQAQPAVGDAIPAFDTQLLDGRTLPAKSLAGKPVLVVFWATWCPTCRKELPELQKLYEKYKAAGFEILALSIDAERIEVDEFWQDHRYTFPVAMRTARHSEIFGVTRAPPRFFLIGRDGRLALRHFGAIGYQQLETALKPLL</sequence>
<proteinExistence type="predicted"/>
<keyword evidence="7" id="KW-1185">Reference proteome</keyword>
<evidence type="ECO:0000256" key="1">
    <source>
        <dbReference type="ARBA" id="ARBA00004196"/>
    </source>
</evidence>
<accession>A0A497X956</accession>
<dbReference type="GO" id="GO:0017004">
    <property type="term" value="P:cytochrome complex assembly"/>
    <property type="evidence" value="ECO:0007669"/>
    <property type="project" value="UniProtKB-KW"/>
</dbReference>
<dbReference type="AlphaFoldDB" id="A0A497X956"/>
<name>A0A497X956_9PROT</name>
<dbReference type="InterPro" id="IPR017937">
    <property type="entry name" value="Thioredoxin_CS"/>
</dbReference>
<dbReference type="EMBL" id="RCCI01000007">
    <property type="protein sequence ID" value="RLJ62772.1"/>
    <property type="molecule type" value="Genomic_DNA"/>
</dbReference>
<evidence type="ECO:0000259" key="5">
    <source>
        <dbReference type="PROSITE" id="PS51352"/>
    </source>
</evidence>
<dbReference type="Gene3D" id="3.40.30.10">
    <property type="entry name" value="Glutaredoxin"/>
    <property type="match status" value="1"/>
</dbReference>
<evidence type="ECO:0000256" key="2">
    <source>
        <dbReference type="ARBA" id="ARBA00022748"/>
    </source>
</evidence>
<dbReference type="PANTHER" id="PTHR42852">
    <property type="entry name" value="THIOL:DISULFIDE INTERCHANGE PROTEIN DSBE"/>
    <property type="match status" value="1"/>
</dbReference>
<dbReference type="Pfam" id="PF08534">
    <property type="entry name" value="Redoxin"/>
    <property type="match status" value="1"/>
</dbReference>
<dbReference type="InterPro" id="IPR036249">
    <property type="entry name" value="Thioredoxin-like_sf"/>
</dbReference>
<dbReference type="PROSITE" id="PS00194">
    <property type="entry name" value="THIOREDOXIN_1"/>
    <property type="match status" value="1"/>
</dbReference>
<feature type="chain" id="PRO_5019869499" evidence="4">
    <location>
        <begin position="23"/>
        <end position="161"/>
    </location>
</feature>
<evidence type="ECO:0000256" key="3">
    <source>
        <dbReference type="ARBA" id="ARBA00023284"/>
    </source>
</evidence>
<dbReference type="PANTHER" id="PTHR42852:SF13">
    <property type="entry name" value="PROTEIN DIPZ"/>
    <property type="match status" value="1"/>
</dbReference>
<protein>
    <submittedName>
        <fullName evidence="6">Peroxiredoxin</fullName>
    </submittedName>
</protein>
<dbReference type="PROSITE" id="PS51352">
    <property type="entry name" value="THIOREDOXIN_2"/>
    <property type="match status" value="1"/>
</dbReference>
<dbReference type="GO" id="GO:0030313">
    <property type="term" value="C:cell envelope"/>
    <property type="evidence" value="ECO:0007669"/>
    <property type="project" value="UniProtKB-SubCell"/>
</dbReference>
<dbReference type="RefSeq" id="WP_121243078.1">
    <property type="nucleotide sequence ID" value="NZ_BHVV01000008.1"/>
</dbReference>
<dbReference type="Proteomes" id="UP000268908">
    <property type="component" value="Unassembled WGS sequence"/>
</dbReference>
<keyword evidence="3" id="KW-0676">Redox-active center</keyword>
<gene>
    <name evidence="6" type="ORF">DFR35_2589</name>
</gene>